<dbReference type="PANTHER" id="PTHR43739:SF2">
    <property type="entry name" value="OLIGOXYLOGLUCAN-REDUCING END-SPECIFIC XYLOGLUCANASE-RELATED"/>
    <property type="match status" value="1"/>
</dbReference>
<protein>
    <submittedName>
        <fullName evidence="8">WD40/YVTN/BNR-like repeat-containing protein</fullName>
    </submittedName>
</protein>
<evidence type="ECO:0000256" key="3">
    <source>
        <dbReference type="ARBA" id="ARBA00023277"/>
    </source>
</evidence>
<keyword evidence="9" id="KW-1185">Reference proteome</keyword>
<dbReference type="EMBL" id="JBIGIC010000008">
    <property type="protein sequence ID" value="MFG6488475.1"/>
    <property type="molecule type" value="Genomic_DNA"/>
</dbReference>
<sequence>MRLKLGTLTLALAAGGALPALAQTCTPTAITPYINVNGTWTQTSSATLKTGTSAIFGPQPVSGGSWSWSGCGTAGAAREQTISPSVACTATATYTNSCGARSTQNFTVGVGTWASVKFGGGGYVSGLVFHPMTANLLYARTDIGGAYRWNQGTSSWTPITDGLGFGAAESSYHGIESIAVDPNNDQLVYMAAGMYNSDKADARLYISSNRGDSWTYVNLPFSTGGNNGGRAIGERLMVDPNKPSTLFYGSRTAGLWKSTDSGRTWAQVTSLSSTKMTAAQISAVGSAMGVELVVYDTGTKGTGAATQTIYTAIAPDYASVSGLTATLYKSTNGGASWSAITPPVSGYHIPHMVRAADGVFYVVFTKDAGPGAGGPGRLYKFDGTNWTLLKSEDPNGGTNFGLGGVSVSGTGATTRIALGVTNSWGNYSGQQIVQLSDDGGRTWREIEAQTPGVTASGWVDDVEIDPANRDHILHVHGGGVIETRNASSATPTWSASVTGIEETATQSIATPPAGASYLFVNSAGDVGTWVDTNLTTAPTLGPGLGWSNGIFADMAWSDPTYIAGSGVVNSTGVGTGYWSGDAGKTWATFASLPAGATSNTSGESSIAVTARNNFVWAPANSVPSYTMNNGASWTATNLPALAAVGWNRGYRLAADRRNSNKVYAYDSGGAWWASAGKVYVSNDGGHSFALSQGSVSANLAPNGWWVTSMAVNPNVEGDIWLADGNALYHSVNSGANWTKLSAFASVYSSNSWPDLQGASMVALGKAKTGSPYSAAIYVVGTINGVWGVYRSDDGGATWARHNDDAHQFGGIGQMAADQNVYGRIYVSGTGRGLLYSN</sequence>
<proteinExistence type="inferred from homology"/>
<dbReference type="Gene3D" id="2.130.10.10">
    <property type="entry name" value="YVTN repeat-like/Quinoprotein amine dehydrogenase"/>
    <property type="match status" value="2"/>
</dbReference>
<keyword evidence="5" id="KW-0624">Polysaccharide degradation</keyword>
<keyword evidence="1 7" id="KW-0732">Signal</keyword>
<gene>
    <name evidence="8" type="ORF">ACG04R_17445</name>
</gene>
<dbReference type="RefSeq" id="WP_394413438.1">
    <property type="nucleotide sequence ID" value="NZ_JBIGIC010000008.1"/>
</dbReference>
<dbReference type="InterPro" id="IPR015943">
    <property type="entry name" value="WD40/YVTN_repeat-like_dom_sf"/>
</dbReference>
<dbReference type="SUPFAM" id="SSF110296">
    <property type="entry name" value="Oligoxyloglucan reducing end-specific cellobiohydrolase"/>
    <property type="match status" value="2"/>
</dbReference>
<reference evidence="8 9" key="1">
    <citation type="submission" date="2024-08" db="EMBL/GenBank/DDBJ databases">
        <authorList>
            <person name="Lu H."/>
        </authorList>
    </citation>
    <scope>NUCLEOTIDE SEQUENCE [LARGE SCALE GENOMIC DNA]</scope>
    <source>
        <strain evidence="8 9">BYS78W</strain>
    </source>
</reference>
<organism evidence="8 9">
    <name type="scientific">Pelomonas candidula</name>
    <dbReference type="NCBI Taxonomy" id="3299025"/>
    <lineage>
        <taxon>Bacteria</taxon>
        <taxon>Pseudomonadati</taxon>
        <taxon>Pseudomonadota</taxon>
        <taxon>Betaproteobacteria</taxon>
        <taxon>Burkholderiales</taxon>
        <taxon>Sphaerotilaceae</taxon>
        <taxon>Roseateles</taxon>
    </lineage>
</organism>
<evidence type="ECO:0000256" key="2">
    <source>
        <dbReference type="ARBA" id="ARBA00022801"/>
    </source>
</evidence>
<evidence type="ECO:0000313" key="8">
    <source>
        <dbReference type="EMBL" id="MFG6488475.1"/>
    </source>
</evidence>
<comment type="caution">
    <text evidence="8">The sequence shown here is derived from an EMBL/GenBank/DDBJ whole genome shotgun (WGS) entry which is preliminary data.</text>
</comment>
<dbReference type="InterPro" id="IPR052025">
    <property type="entry name" value="Xyloglucanase_GH74"/>
</dbReference>
<evidence type="ECO:0000256" key="7">
    <source>
        <dbReference type="SAM" id="SignalP"/>
    </source>
</evidence>
<accession>A0ABW7HEX9</accession>
<feature type="signal peptide" evidence="7">
    <location>
        <begin position="1"/>
        <end position="22"/>
    </location>
</feature>
<name>A0ABW7HEX9_9BURK</name>
<dbReference type="Proteomes" id="UP001606134">
    <property type="component" value="Unassembled WGS sequence"/>
</dbReference>
<keyword evidence="3" id="KW-0119">Carbohydrate metabolism</keyword>
<evidence type="ECO:0000256" key="5">
    <source>
        <dbReference type="ARBA" id="ARBA00023326"/>
    </source>
</evidence>
<evidence type="ECO:0000256" key="6">
    <source>
        <dbReference type="ARBA" id="ARBA00037986"/>
    </source>
</evidence>
<evidence type="ECO:0000256" key="4">
    <source>
        <dbReference type="ARBA" id="ARBA00023295"/>
    </source>
</evidence>
<keyword evidence="2" id="KW-0378">Hydrolase</keyword>
<keyword evidence="4" id="KW-0326">Glycosidase</keyword>
<comment type="similarity">
    <text evidence="6">Belongs to the glycosyl hydrolase 74 family.</text>
</comment>
<evidence type="ECO:0000256" key="1">
    <source>
        <dbReference type="ARBA" id="ARBA00022729"/>
    </source>
</evidence>
<dbReference type="PANTHER" id="PTHR43739">
    <property type="entry name" value="XYLOGLUCANASE (EUROFUNG)"/>
    <property type="match status" value="1"/>
</dbReference>
<feature type="chain" id="PRO_5046716561" evidence="7">
    <location>
        <begin position="23"/>
        <end position="837"/>
    </location>
</feature>
<evidence type="ECO:0000313" key="9">
    <source>
        <dbReference type="Proteomes" id="UP001606134"/>
    </source>
</evidence>